<dbReference type="Proteomes" id="UP000051500">
    <property type="component" value="Unassembled WGS sequence"/>
</dbReference>
<evidence type="ECO:0000259" key="1">
    <source>
        <dbReference type="Pfam" id="PF01872"/>
    </source>
</evidence>
<dbReference type="Gene3D" id="3.40.430.10">
    <property type="entry name" value="Dihydrofolate Reductase, subunit A"/>
    <property type="match status" value="1"/>
</dbReference>
<dbReference type="GO" id="GO:0008703">
    <property type="term" value="F:5-amino-6-(5-phosphoribosylamino)uracil reductase activity"/>
    <property type="evidence" value="ECO:0007669"/>
    <property type="project" value="InterPro"/>
</dbReference>
<keyword evidence="3" id="KW-1185">Reference proteome</keyword>
<comment type="caution">
    <text evidence="2">The sequence shown here is derived from an EMBL/GenBank/DDBJ whole genome shotgun (WGS) entry which is preliminary data.</text>
</comment>
<proteinExistence type="predicted"/>
<dbReference type="PATRIC" id="fig|1122146.4.peg.233"/>
<gene>
    <name evidence="2" type="ORF">IV53_GL000231</name>
</gene>
<dbReference type="InterPro" id="IPR024072">
    <property type="entry name" value="DHFR-like_dom_sf"/>
</dbReference>
<organism evidence="2 3">
    <name type="scientific">Ligilactobacillus ceti DSM 22408</name>
    <dbReference type="NCBI Taxonomy" id="1122146"/>
    <lineage>
        <taxon>Bacteria</taxon>
        <taxon>Bacillati</taxon>
        <taxon>Bacillota</taxon>
        <taxon>Bacilli</taxon>
        <taxon>Lactobacillales</taxon>
        <taxon>Lactobacillaceae</taxon>
        <taxon>Ligilactobacillus</taxon>
    </lineage>
</organism>
<evidence type="ECO:0000313" key="2">
    <source>
        <dbReference type="EMBL" id="KRN90589.1"/>
    </source>
</evidence>
<dbReference type="InterPro" id="IPR002734">
    <property type="entry name" value="RibDG_C"/>
</dbReference>
<dbReference type="eggNOG" id="COG0262">
    <property type="taxonomic scope" value="Bacteria"/>
</dbReference>
<dbReference type="PANTHER" id="PTHR38011">
    <property type="entry name" value="DIHYDROFOLATE REDUCTASE FAMILY PROTEIN (AFU_ORTHOLOGUE AFUA_8G06820)"/>
    <property type="match status" value="1"/>
</dbReference>
<dbReference type="AlphaFoldDB" id="A0A0R2KWA9"/>
<dbReference type="SUPFAM" id="SSF53597">
    <property type="entry name" value="Dihydrofolate reductase-like"/>
    <property type="match status" value="1"/>
</dbReference>
<sequence length="175" mass="20160">MSVLVSFDGYMADEQGDTMPLMKNYKKDLTYIKKITTPADFDTIIVGKNTYLKEAYELTELAKKGKKIYVLTHQQDLAIKVKNLFFEDCDVAELVERLQQQPGENIWVYGGSHVINQFTSRDLVDEIHLYTVPIELKQGIVLFDARYQPPTVELLEITQNDEITYSRWGKGVTNE</sequence>
<dbReference type="InterPro" id="IPR050765">
    <property type="entry name" value="Riboflavin_Biosynth_HTPR"/>
</dbReference>
<dbReference type="EMBL" id="JQBZ01000002">
    <property type="protein sequence ID" value="KRN90589.1"/>
    <property type="molecule type" value="Genomic_DNA"/>
</dbReference>
<reference evidence="2 3" key="1">
    <citation type="journal article" date="2015" name="Genome Announc.">
        <title>Expanding the biotechnology potential of lactobacilli through comparative genomics of 213 strains and associated genera.</title>
        <authorList>
            <person name="Sun Z."/>
            <person name="Harris H.M."/>
            <person name="McCann A."/>
            <person name="Guo C."/>
            <person name="Argimon S."/>
            <person name="Zhang W."/>
            <person name="Yang X."/>
            <person name="Jeffery I.B."/>
            <person name="Cooney J.C."/>
            <person name="Kagawa T.F."/>
            <person name="Liu W."/>
            <person name="Song Y."/>
            <person name="Salvetti E."/>
            <person name="Wrobel A."/>
            <person name="Rasinkangas P."/>
            <person name="Parkhill J."/>
            <person name="Rea M.C."/>
            <person name="O'Sullivan O."/>
            <person name="Ritari J."/>
            <person name="Douillard F.P."/>
            <person name="Paul Ross R."/>
            <person name="Yang R."/>
            <person name="Briner A.E."/>
            <person name="Felis G.E."/>
            <person name="de Vos W.M."/>
            <person name="Barrangou R."/>
            <person name="Klaenhammer T.R."/>
            <person name="Caufield P.W."/>
            <person name="Cui Y."/>
            <person name="Zhang H."/>
            <person name="O'Toole P.W."/>
        </authorList>
    </citation>
    <scope>NUCLEOTIDE SEQUENCE [LARGE SCALE GENOMIC DNA]</scope>
    <source>
        <strain evidence="2 3">DSM 22408</strain>
    </source>
</reference>
<dbReference type="STRING" id="1122146.IV53_GL000231"/>
<accession>A0A0R2KWA9</accession>
<dbReference type="PANTHER" id="PTHR38011:SF11">
    <property type="entry name" value="2,5-DIAMINO-6-RIBOSYLAMINO-4(3H)-PYRIMIDINONE 5'-PHOSPHATE REDUCTASE"/>
    <property type="match status" value="1"/>
</dbReference>
<evidence type="ECO:0000313" key="3">
    <source>
        <dbReference type="Proteomes" id="UP000051500"/>
    </source>
</evidence>
<dbReference type="GO" id="GO:0009231">
    <property type="term" value="P:riboflavin biosynthetic process"/>
    <property type="evidence" value="ECO:0007669"/>
    <property type="project" value="InterPro"/>
</dbReference>
<feature type="domain" description="Bacterial bifunctional deaminase-reductase C-terminal" evidence="1">
    <location>
        <begin position="2"/>
        <end position="158"/>
    </location>
</feature>
<protein>
    <recommendedName>
        <fullName evidence="1">Bacterial bifunctional deaminase-reductase C-terminal domain-containing protein</fullName>
    </recommendedName>
</protein>
<dbReference type="Pfam" id="PF01872">
    <property type="entry name" value="RibD_C"/>
    <property type="match status" value="1"/>
</dbReference>
<name>A0A0R2KWA9_9LACO</name>